<dbReference type="EMBL" id="JAWDJX010000008">
    <property type="protein sequence ID" value="KAK3055504.1"/>
    <property type="molecule type" value="Genomic_DNA"/>
</dbReference>
<protein>
    <submittedName>
        <fullName evidence="2">Uncharacterized protein</fullName>
    </submittedName>
</protein>
<feature type="transmembrane region" description="Helical" evidence="1">
    <location>
        <begin position="115"/>
        <end position="137"/>
    </location>
</feature>
<evidence type="ECO:0000313" key="2">
    <source>
        <dbReference type="EMBL" id="KAK3055504.1"/>
    </source>
</evidence>
<keyword evidence="1" id="KW-1133">Transmembrane helix</keyword>
<reference evidence="2" key="1">
    <citation type="submission" date="2023-04" db="EMBL/GenBank/DDBJ databases">
        <title>Black Yeasts Isolated from many extreme environments.</title>
        <authorList>
            <person name="Coleine C."/>
            <person name="Stajich J.E."/>
            <person name="Selbmann L."/>
        </authorList>
    </citation>
    <scope>NUCLEOTIDE SEQUENCE</scope>
    <source>
        <strain evidence="2">CCFEE 5312</strain>
    </source>
</reference>
<dbReference type="AlphaFoldDB" id="A0AAJ0GAD7"/>
<keyword evidence="1" id="KW-0472">Membrane</keyword>
<comment type="caution">
    <text evidence="2">The sequence shown here is derived from an EMBL/GenBank/DDBJ whole genome shotgun (WGS) entry which is preliminary data.</text>
</comment>
<keyword evidence="1" id="KW-0812">Transmembrane</keyword>
<evidence type="ECO:0000256" key="1">
    <source>
        <dbReference type="SAM" id="Phobius"/>
    </source>
</evidence>
<feature type="transmembrane region" description="Helical" evidence="1">
    <location>
        <begin position="149"/>
        <end position="172"/>
    </location>
</feature>
<accession>A0AAJ0GAD7</accession>
<organism evidence="2 3">
    <name type="scientific">Extremus antarcticus</name>
    <dbReference type="NCBI Taxonomy" id="702011"/>
    <lineage>
        <taxon>Eukaryota</taxon>
        <taxon>Fungi</taxon>
        <taxon>Dikarya</taxon>
        <taxon>Ascomycota</taxon>
        <taxon>Pezizomycotina</taxon>
        <taxon>Dothideomycetes</taxon>
        <taxon>Dothideomycetidae</taxon>
        <taxon>Mycosphaerellales</taxon>
        <taxon>Extremaceae</taxon>
        <taxon>Extremus</taxon>
    </lineage>
</organism>
<gene>
    <name evidence="2" type="ORF">LTR09_003424</name>
</gene>
<name>A0AAJ0GAD7_9PEZI</name>
<evidence type="ECO:0000313" key="3">
    <source>
        <dbReference type="Proteomes" id="UP001271007"/>
    </source>
</evidence>
<dbReference type="Proteomes" id="UP001271007">
    <property type="component" value="Unassembled WGS sequence"/>
</dbReference>
<proteinExistence type="predicted"/>
<feature type="transmembrane region" description="Helical" evidence="1">
    <location>
        <begin position="71"/>
        <end position="95"/>
    </location>
</feature>
<keyword evidence="3" id="KW-1185">Reference proteome</keyword>
<sequence length="264" mass="29520">MSHGGNNYGDDEYDGGGGGYGGNGKRRGKSGGGGDHKSGWWTLGLRPLLRDGGYVATSLEEPFGLPRIWRWVFVASWAGAFICWLPLIAIIANYFNATRVVKMERFGSTAYCGWSLLGVVAKSLVGVWLVAMTFVTLTKAPRSKWGKYVLPAFCVIDFSIAAVFAYVMAYYMRYFAFIPCDHLDERNYDTDGFQQGDLTFYSYGTSSKAGCKAVRAVRNLCVPETVAWIILGFCYVWLIFRWFNKFADKHKSGSNRTGYADEMR</sequence>
<feature type="transmembrane region" description="Helical" evidence="1">
    <location>
        <begin position="225"/>
        <end position="243"/>
    </location>
</feature>